<dbReference type="SUPFAM" id="SSF52540">
    <property type="entry name" value="P-loop containing nucleoside triphosphate hydrolases"/>
    <property type="match status" value="1"/>
</dbReference>
<dbReference type="FunFam" id="3.40.50.300:FF:000134">
    <property type="entry name" value="Iron-enterobactin ABC transporter ATP-binding protein"/>
    <property type="match status" value="1"/>
</dbReference>
<evidence type="ECO:0000256" key="2">
    <source>
        <dbReference type="ARBA" id="ARBA00022741"/>
    </source>
</evidence>
<dbReference type="GO" id="GO:0005524">
    <property type="term" value="F:ATP binding"/>
    <property type="evidence" value="ECO:0007669"/>
    <property type="project" value="UniProtKB-KW"/>
</dbReference>
<accession>A0AAW6T7Q9</accession>
<dbReference type="EMBL" id="JASATX010000001">
    <property type="protein sequence ID" value="MDI2097677.1"/>
    <property type="molecule type" value="Genomic_DNA"/>
</dbReference>
<evidence type="ECO:0000259" key="4">
    <source>
        <dbReference type="PROSITE" id="PS50893"/>
    </source>
</evidence>
<dbReference type="PANTHER" id="PTHR42794">
    <property type="entry name" value="HEMIN IMPORT ATP-BINDING PROTEIN HMUV"/>
    <property type="match status" value="1"/>
</dbReference>
<keyword evidence="6" id="KW-1185">Reference proteome</keyword>
<keyword evidence="1" id="KW-0813">Transport</keyword>
<proteinExistence type="predicted"/>
<dbReference type="PROSITE" id="PS50893">
    <property type="entry name" value="ABC_TRANSPORTER_2"/>
    <property type="match status" value="1"/>
</dbReference>
<dbReference type="PANTHER" id="PTHR42794:SF2">
    <property type="entry name" value="ABC TRANSPORTER ATP-BINDING PROTEIN"/>
    <property type="match status" value="1"/>
</dbReference>
<dbReference type="InterPro" id="IPR003593">
    <property type="entry name" value="AAA+_ATPase"/>
</dbReference>
<dbReference type="InterPro" id="IPR027417">
    <property type="entry name" value="P-loop_NTPase"/>
</dbReference>
<evidence type="ECO:0000256" key="3">
    <source>
        <dbReference type="ARBA" id="ARBA00022840"/>
    </source>
</evidence>
<dbReference type="Gene3D" id="3.40.50.300">
    <property type="entry name" value="P-loop containing nucleotide triphosphate hydrolases"/>
    <property type="match status" value="1"/>
</dbReference>
<comment type="caution">
    <text evidence="5">The sequence shown here is derived from an EMBL/GenBank/DDBJ whole genome shotgun (WGS) entry which is preliminary data.</text>
</comment>
<gene>
    <name evidence="5" type="ORF">QF206_01670</name>
</gene>
<protein>
    <submittedName>
        <fullName evidence="5">ABC transporter ATP-binding protein</fullName>
    </submittedName>
</protein>
<dbReference type="Proteomes" id="UP001321506">
    <property type="component" value="Unassembled WGS sequence"/>
</dbReference>
<evidence type="ECO:0000313" key="5">
    <source>
        <dbReference type="EMBL" id="MDI2097677.1"/>
    </source>
</evidence>
<dbReference type="InterPro" id="IPR003439">
    <property type="entry name" value="ABC_transporter-like_ATP-bd"/>
</dbReference>
<keyword evidence="3 5" id="KW-0067">ATP-binding</keyword>
<dbReference type="AlphaFoldDB" id="A0AAW6T7Q9"/>
<sequence length="278" mass="28781">MTSRTDAANRGSSNASVEGARLEVRDATVVLGGQRVVEGVSFTAAGGVTALIGPNGAGKSSLLRGIAGIVPLASGSVRFDGADLLGQGRRARARAVAVVEQELSSEVALSVRAAVELGRTPHRSLLATATAADDEIVASALRTVGMEGFAERPFDSLSGGERQRVHLARALAQQPRLLLLDEPTNHLDIRAQLATLGLLRRLSAEGVTAVAALHDLTLAAGYADHVVVLAGGRTVAEGDPRSVLTADLIHEVYGVSATVLQHPRSGRPLIAFDTEETA</sequence>
<organism evidence="5 6">
    <name type="scientific">Ruicaihuangia caeni</name>
    <dbReference type="NCBI Taxonomy" id="3042517"/>
    <lineage>
        <taxon>Bacteria</taxon>
        <taxon>Bacillati</taxon>
        <taxon>Actinomycetota</taxon>
        <taxon>Actinomycetes</taxon>
        <taxon>Micrococcales</taxon>
        <taxon>Microbacteriaceae</taxon>
        <taxon>Ruicaihuangia</taxon>
    </lineage>
</organism>
<evidence type="ECO:0000313" key="6">
    <source>
        <dbReference type="Proteomes" id="UP001321506"/>
    </source>
</evidence>
<feature type="domain" description="ABC transporter" evidence="4">
    <location>
        <begin position="22"/>
        <end position="256"/>
    </location>
</feature>
<dbReference type="CDD" id="cd03214">
    <property type="entry name" value="ABC_Iron-Siderophores_B12_Hemin"/>
    <property type="match status" value="1"/>
</dbReference>
<dbReference type="SMART" id="SM00382">
    <property type="entry name" value="AAA"/>
    <property type="match status" value="1"/>
</dbReference>
<name>A0AAW6T7Q9_9MICO</name>
<dbReference type="RefSeq" id="WP_281487461.1">
    <property type="nucleotide sequence ID" value="NZ_JASATX010000001.1"/>
</dbReference>
<reference evidence="5 6" key="1">
    <citation type="submission" date="2023-04" db="EMBL/GenBank/DDBJ databases">
        <title>Klugiella caeni sp. nov. isolated from the sludge of biochemical tank.</title>
        <authorList>
            <person name="Geng K."/>
        </authorList>
    </citation>
    <scope>NUCLEOTIDE SEQUENCE [LARGE SCALE GENOMIC DNA]</scope>
    <source>
        <strain evidence="5 6">YN-L-19</strain>
    </source>
</reference>
<evidence type="ECO:0000256" key="1">
    <source>
        <dbReference type="ARBA" id="ARBA00022448"/>
    </source>
</evidence>
<dbReference type="GO" id="GO:0016887">
    <property type="term" value="F:ATP hydrolysis activity"/>
    <property type="evidence" value="ECO:0007669"/>
    <property type="project" value="InterPro"/>
</dbReference>
<keyword evidence="2" id="KW-0547">Nucleotide-binding</keyword>
<dbReference type="Pfam" id="PF00005">
    <property type="entry name" value="ABC_tran"/>
    <property type="match status" value="1"/>
</dbReference>